<dbReference type="EMBL" id="AXCY01000364">
    <property type="protein sequence ID" value="KGM08302.1"/>
    <property type="molecule type" value="Genomic_DNA"/>
</dbReference>
<reference evidence="5 6" key="2">
    <citation type="journal article" date="2015" name="Stand. Genomic Sci.">
        <title>Draft genome sequence of Cellulomonas carbonis T26(T) and comparative analysis of six Cellulomonas genomes.</title>
        <authorList>
            <person name="Zhuang W."/>
            <person name="Zhang S."/>
            <person name="Xia X."/>
            <person name="Wang G."/>
        </authorList>
    </citation>
    <scope>NUCLEOTIDE SEQUENCE [LARGE SCALE GENOMIC DNA]</scope>
    <source>
        <strain evidence="5 6">T26</strain>
    </source>
</reference>
<dbReference type="AlphaFoldDB" id="A0A0A0BKW9"/>
<evidence type="ECO:0000256" key="3">
    <source>
        <dbReference type="ARBA" id="ARBA00022723"/>
    </source>
</evidence>
<sequence>MPTAPSSVERLRSAGLRVTSPRVAVLDVLGEALTAAEHHLPAAAVAERARARLGSLSTQAVYDCLDALVRAGLARAIEPAGLPTLYEARVGDNHHHLVCRGCGAT</sequence>
<evidence type="ECO:0000256" key="2">
    <source>
        <dbReference type="ARBA" id="ARBA00022490"/>
    </source>
</evidence>
<feature type="non-terminal residue" evidence="5">
    <location>
        <position position="105"/>
    </location>
</feature>
<dbReference type="GO" id="GO:1900376">
    <property type="term" value="P:regulation of secondary metabolite biosynthetic process"/>
    <property type="evidence" value="ECO:0007669"/>
    <property type="project" value="TreeGrafter"/>
</dbReference>
<evidence type="ECO:0000256" key="4">
    <source>
        <dbReference type="PIRSR" id="PIRSR602481-1"/>
    </source>
</evidence>
<comment type="subcellular location">
    <subcellularLocation>
        <location evidence="1">Cytoplasm</location>
    </subcellularLocation>
</comment>
<dbReference type="InterPro" id="IPR036390">
    <property type="entry name" value="WH_DNA-bd_sf"/>
</dbReference>
<dbReference type="RefSeq" id="WP_043611021.1">
    <property type="nucleotide sequence ID" value="NZ_AXCY01000364.1"/>
</dbReference>
<dbReference type="PANTHER" id="PTHR33202">
    <property type="entry name" value="ZINC UPTAKE REGULATION PROTEIN"/>
    <property type="match status" value="1"/>
</dbReference>
<evidence type="ECO:0000313" key="5">
    <source>
        <dbReference type="EMBL" id="KGM08302.1"/>
    </source>
</evidence>
<dbReference type="PANTHER" id="PTHR33202:SF18">
    <property type="entry name" value="TRANSCRIPTIONAL REGULATOR FURA"/>
    <property type="match status" value="1"/>
</dbReference>
<evidence type="ECO:0000313" key="6">
    <source>
        <dbReference type="Proteomes" id="UP000029839"/>
    </source>
</evidence>
<keyword evidence="2" id="KW-0963">Cytoplasm</keyword>
<dbReference type="GO" id="GO:0005737">
    <property type="term" value="C:cytoplasm"/>
    <property type="evidence" value="ECO:0007669"/>
    <property type="project" value="UniProtKB-SubCell"/>
</dbReference>
<accession>A0A0A0BKW9</accession>
<organism evidence="5 6">
    <name type="scientific">Cellulomonas carbonis T26</name>
    <dbReference type="NCBI Taxonomy" id="947969"/>
    <lineage>
        <taxon>Bacteria</taxon>
        <taxon>Bacillati</taxon>
        <taxon>Actinomycetota</taxon>
        <taxon>Actinomycetes</taxon>
        <taxon>Micrococcales</taxon>
        <taxon>Cellulomonadaceae</taxon>
        <taxon>Cellulomonas</taxon>
    </lineage>
</organism>
<dbReference type="GO" id="GO:0000976">
    <property type="term" value="F:transcription cis-regulatory region binding"/>
    <property type="evidence" value="ECO:0007669"/>
    <property type="project" value="TreeGrafter"/>
</dbReference>
<dbReference type="SUPFAM" id="SSF46785">
    <property type="entry name" value="Winged helix' DNA-binding domain"/>
    <property type="match status" value="1"/>
</dbReference>
<comment type="cofactor">
    <cofactor evidence="4">
        <name>Zn(2+)</name>
        <dbReference type="ChEBI" id="CHEBI:29105"/>
    </cofactor>
    <text evidence="4">Binds 1 zinc ion per subunit.</text>
</comment>
<name>A0A0A0BKW9_9CELL</name>
<dbReference type="GO" id="GO:0045892">
    <property type="term" value="P:negative regulation of DNA-templated transcription"/>
    <property type="evidence" value="ECO:0007669"/>
    <property type="project" value="TreeGrafter"/>
</dbReference>
<dbReference type="Gene3D" id="1.10.10.10">
    <property type="entry name" value="Winged helix-like DNA-binding domain superfamily/Winged helix DNA-binding domain"/>
    <property type="match status" value="1"/>
</dbReference>
<keyword evidence="4" id="KW-0862">Zinc</keyword>
<feature type="binding site" evidence="4">
    <location>
        <position position="99"/>
    </location>
    <ligand>
        <name>Zn(2+)</name>
        <dbReference type="ChEBI" id="CHEBI:29105"/>
    </ligand>
</feature>
<feature type="binding site" evidence="4">
    <location>
        <position position="102"/>
    </location>
    <ligand>
        <name>Zn(2+)</name>
        <dbReference type="ChEBI" id="CHEBI:29105"/>
    </ligand>
</feature>
<reference evidence="5 6" key="1">
    <citation type="submission" date="2013-08" db="EMBL/GenBank/DDBJ databases">
        <title>Genome sequencing of Cellulomonas carbonis T26.</title>
        <authorList>
            <person name="Chen F."/>
            <person name="Li Y."/>
            <person name="Wang G."/>
        </authorList>
    </citation>
    <scope>NUCLEOTIDE SEQUENCE [LARGE SCALE GENOMIC DNA]</scope>
    <source>
        <strain evidence="5 6">T26</strain>
    </source>
</reference>
<dbReference type="Pfam" id="PF01475">
    <property type="entry name" value="FUR"/>
    <property type="match status" value="1"/>
</dbReference>
<dbReference type="GO" id="GO:0003700">
    <property type="term" value="F:DNA-binding transcription factor activity"/>
    <property type="evidence" value="ECO:0007669"/>
    <property type="project" value="InterPro"/>
</dbReference>
<dbReference type="Proteomes" id="UP000029839">
    <property type="component" value="Unassembled WGS sequence"/>
</dbReference>
<gene>
    <name evidence="5" type="ORF">N868_10830</name>
</gene>
<evidence type="ECO:0000256" key="1">
    <source>
        <dbReference type="ARBA" id="ARBA00004496"/>
    </source>
</evidence>
<keyword evidence="3 4" id="KW-0479">Metal-binding</keyword>
<protein>
    <submittedName>
        <fullName evidence="5">Fur family transcriptional regulator</fullName>
    </submittedName>
</protein>
<dbReference type="InterPro" id="IPR002481">
    <property type="entry name" value="FUR"/>
</dbReference>
<comment type="caution">
    <text evidence="5">The sequence shown here is derived from an EMBL/GenBank/DDBJ whole genome shotgun (WGS) entry which is preliminary data.</text>
</comment>
<dbReference type="GO" id="GO:0008270">
    <property type="term" value="F:zinc ion binding"/>
    <property type="evidence" value="ECO:0007669"/>
    <property type="project" value="TreeGrafter"/>
</dbReference>
<proteinExistence type="predicted"/>
<keyword evidence="6" id="KW-1185">Reference proteome</keyword>
<dbReference type="InterPro" id="IPR036388">
    <property type="entry name" value="WH-like_DNA-bd_sf"/>
</dbReference>